<evidence type="ECO:0000313" key="2">
    <source>
        <dbReference type="Proteomes" id="UP001065298"/>
    </source>
</evidence>
<proteinExistence type="predicted"/>
<reference evidence="1" key="1">
    <citation type="submission" date="2022-06" db="EMBL/GenBank/DDBJ databases">
        <title>Fusarium solani species complex genomes reveal bases of compartmentalisation and animal pathogenesis.</title>
        <authorList>
            <person name="Tsai I.J."/>
        </authorList>
    </citation>
    <scope>NUCLEOTIDE SEQUENCE</scope>
    <source>
        <strain evidence="1">Fu6.1</strain>
    </source>
</reference>
<protein>
    <submittedName>
        <fullName evidence="1">AB hydrolase-1 domain-containing protein</fullName>
    </submittedName>
</protein>
<sequence length="444" mass="50529">MIRTHRQLARQWKSLSPSPFAQLRKRNTSIRMSSFYRVVEHTVNCCHTRDHVTATAHGDSDTPKLAVKQYIPLDNPNPQPGDVTIIGAHANGFPKELYEPLWDEVYHRSARNGLRIRSIWIADVWSQGQSGVINEKILGNDPSWSDHARDLMNLMNQKQDSIPHPIVGIGHSMGGTQLSLLSLNHPRLLRSLVLIDPVIQAPNGSIPPAIASTPRRDIWPSREAAAERFRGSKFFQSWDPRVLDLWIKHGLRQAPTELYPSEGSEPDDRVTLMTSKHQELFMFLRPTYRGIPGEKYRDQDPVADQEYPGYPFYRPEPLQVFRRLPELRPNTLYIFGDKSELSPLEQREAKMARTGTGVGGSGGAAADRVKEVVLDCGHLVAMEKVQECAESITAFLGSEMARWRREKEEFERFWNGQKRREQITIDEHWADRVKPSGPAGKVKL</sequence>
<keyword evidence="1" id="KW-0378">Hydrolase</keyword>
<evidence type="ECO:0000313" key="1">
    <source>
        <dbReference type="EMBL" id="KAI8650851.1"/>
    </source>
</evidence>
<keyword evidence="2" id="KW-1185">Reference proteome</keyword>
<name>A0ACC0QDY9_9HYPO</name>
<gene>
    <name evidence="1" type="ORF">NCS57_01420000</name>
</gene>
<dbReference type="Proteomes" id="UP001065298">
    <property type="component" value="Chromosome 12"/>
</dbReference>
<accession>A0ACC0QDY9</accession>
<comment type="caution">
    <text evidence="1">The sequence shown here is derived from an EMBL/GenBank/DDBJ whole genome shotgun (WGS) entry which is preliminary data.</text>
</comment>
<dbReference type="EMBL" id="CM046514">
    <property type="protein sequence ID" value="KAI8650851.1"/>
    <property type="molecule type" value="Genomic_DNA"/>
</dbReference>
<organism evidence="1 2">
    <name type="scientific">Fusarium keratoplasticum</name>
    <dbReference type="NCBI Taxonomy" id="1328300"/>
    <lineage>
        <taxon>Eukaryota</taxon>
        <taxon>Fungi</taxon>
        <taxon>Dikarya</taxon>
        <taxon>Ascomycota</taxon>
        <taxon>Pezizomycotina</taxon>
        <taxon>Sordariomycetes</taxon>
        <taxon>Hypocreomycetidae</taxon>
        <taxon>Hypocreales</taxon>
        <taxon>Nectriaceae</taxon>
        <taxon>Fusarium</taxon>
        <taxon>Fusarium solani species complex</taxon>
    </lineage>
</organism>